<keyword evidence="3" id="KW-1185">Reference proteome</keyword>
<dbReference type="SUPFAM" id="SSF54909">
    <property type="entry name" value="Dimeric alpha+beta barrel"/>
    <property type="match status" value="1"/>
</dbReference>
<reference evidence="2 3" key="1">
    <citation type="journal article" date="2019" name="Int. J. Syst. Evol. Microbiol.">
        <title>The Global Catalogue of Microorganisms (GCM) 10K type strain sequencing project: providing services to taxonomists for standard genome sequencing and annotation.</title>
        <authorList>
            <consortium name="The Broad Institute Genomics Platform"/>
            <consortium name="The Broad Institute Genome Sequencing Center for Infectious Disease"/>
            <person name="Wu L."/>
            <person name="Ma J."/>
        </authorList>
    </citation>
    <scope>NUCLEOTIDE SEQUENCE [LARGE SCALE GENOMIC DNA]</scope>
    <source>
        <strain evidence="2 3">JCM 16009</strain>
    </source>
</reference>
<dbReference type="Pfam" id="PF03992">
    <property type="entry name" value="ABM"/>
    <property type="match status" value="1"/>
</dbReference>
<dbReference type="Gene3D" id="3.30.70.100">
    <property type="match status" value="1"/>
</dbReference>
<proteinExistence type="predicted"/>
<gene>
    <name evidence="2" type="ORF">GCM10009836_61300</name>
</gene>
<evidence type="ECO:0000313" key="3">
    <source>
        <dbReference type="Proteomes" id="UP001500449"/>
    </source>
</evidence>
<dbReference type="InterPro" id="IPR007138">
    <property type="entry name" value="ABM_dom"/>
</dbReference>
<comment type="caution">
    <text evidence="2">The sequence shown here is derived from an EMBL/GenBank/DDBJ whole genome shotgun (WGS) entry which is preliminary data.</text>
</comment>
<evidence type="ECO:0000313" key="2">
    <source>
        <dbReference type="EMBL" id="GAA1872127.1"/>
    </source>
</evidence>
<sequence length="138" mass="14882">MCGPRADEAVPPGRLSQESFIDAVMSRKIANQGDEMNEPAICVSIVAEKARADEVAELLTEMAALAVEDEGCTIFSAHRSQRNPHVFVVYETYVDKAAHERHMASEELRAINGRVRELCVSLDIVAGSVVAGGVTARA</sequence>
<name>A0ABN2NLD2_9PSEU</name>
<organism evidence="2 3">
    <name type="scientific">Pseudonocardia ailaonensis</name>
    <dbReference type="NCBI Taxonomy" id="367279"/>
    <lineage>
        <taxon>Bacteria</taxon>
        <taxon>Bacillati</taxon>
        <taxon>Actinomycetota</taxon>
        <taxon>Actinomycetes</taxon>
        <taxon>Pseudonocardiales</taxon>
        <taxon>Pseudonocardiaceae</taxon>
        <taxon>Pseudonocardia</taxon>
    </lineage>
</organism>
<accession>A0ABN2NLD2</accession>
<dbReference type="Proteomes" id="UP001500449">
    <property type="component" value="Unassembled WGS sequence"/>
</dbReference>
<feature type="domain" description="ABM" evidence="1">
    <location>
        <begin position="48"/>
        <end position="111"/>
    </location>
</feature>
<dbReference type="PANTHER" id="PTHR33336">
    <property type="entry name" value="QUINOL MONOOXYGENASE YGIN-RELATED"/>
    <property type="match status" value="1"/>
</dbReference>
<dbReference type="InterPro" id="IPR011008">
    <property type="entry name" value="Dimeric_a/b-barrel"/>
</dbReference>
<dbReference type="PANTHER" id="PTHR33336:SF3">
    <property type="entry name" value="ABM DOMAIN-CONTAINING PROTEIN"/>
    <property type="match status" value="1"/>
</dbReference>
<dbReference type="InterPro" id="IPR050744">
    <property type="entry name" value="AI-2_Isomerase_LsrG"/>
</dbReference>
<dbReference type="EMBL" id="BAAAQK010000025">
    <property type="protein sequence ID" value="GAA1872127.1"/>
    <property type="molecule type" value="Genomic_DNA"/>
</dbReference>
<evidence type="ECO:0000259" key="1">
    <source>
        <dbReference type="Pfam" id="PF03992"/>
    </source>
</evidence>
<protein>
    <recommendedName>
        <fullName evidence="1">ABM domain-containing protein</fullName>
    </recommendedName>
</protein>